<evidence type="ECO:0000256" key="1">
    <source>
        <dbReference type="SAM" id="MobiDB-lite"/>
    </source>
</evidence>
<dbReference type="SUPFAM" id="SSF47090">
    <property type="entry name" value="PGBD-like"/>
    <property type="match status" value="1"/>
</dbReference>
<dbReference type="RefSeq" id="WP_307523264.1">
    <property type="nucleotide sequence ID" value="NZ_JAUSZI010000002.1"/>
</dbReference>
<feature type="compositionally biased region" description="Gly residues" evidence="1">
    <location>
        <begin position="222"/>
        <end position="240"/>
    </location>
</feature>
<dbReference type="InterPro" id="IPR002477">
    <property type="entry name" value="Peptidoglycan-bd-like"/>
</dbReference>
<feature type="compositionally biased region" description="Low complexity" evidence="1">
    <location>
        <begin position="241"/>
        <end position="264"/>
    </location>
</feature>
<feature type="compositionally biased region" description="Low complexity" evidence="1">
    <location>
        <begin position="193"/>
        <end position="207"/>
    </location>
</feature>
<keyword evidence="4" id="KW-1185">Reference proteome</keyword>
<name>A0ABU0SWQ2_9ACTN</name>
<sequence length="533" mass="52410">MKRLGSRRQLGALVGAVVLVGAGGWFAGTQVRSPADAAASHRAPKAGPVTVEVERRSLTATVVATGTVAFTSPRPLSLAGSVGTGAITSPADEGAEQRVTKAPVAGTKVKEGDVLMTVNGRPVLALAGPVPMYRAMGPGATGDDVKQLQKALRRLGFDPGSAGGTFGRATATAVTNWYRNKGYEAQQPSAEDQQQLGQLQQAVSSAQEALLTTRSGNAGDSDGSGTGAGTGTGTGTGGKASTGTETAAGTGTGAETAAEASAGTRTDAQSSTDRQVQAIQLRSAQKSLDMANSALSSFQATYGTKVPAGEVVFFPELPVRLDKVTVKTGDAPSGPVGTVTGSELLVEAAVPGEDAELLRRGMPVEVTTTGGEKVKGKVEAIGSAADTSGTQGGDGDAATGAASEGSGTGAADASDGAADTDAVGTSGTDGASGASGPGPVQLRISIPDPGPLAGQAEASVKVTIGVGASDGKVLTVPLAAIRTSADGKARVQVERDGGVRDVSVTVGLSAAGLVEVKPVGGTLDQGDKVVVGK</sequence>
<dbReference type="InterPro" id="IPR036366">
    <property type="entry name" value="PGBDSf"/>
</dbReference>
<dbReference type="Pfam" id="PF01471">
    <property type="entry name" value="PG_binding_1"/>
    <property type="match status" value="1"/>
</dbReference>
<reference evidence="3 4" key="1">
    <citation type="submission" date="2023-07" db="EMBL/GenBank/DDBJ databases">
        <title>Comparative genomics of wheat-associated soil bacteria to identify genetic determinants of phenazine resistance.</title>
        <authorList>
            <person name="Mouncey N."/>
        </authorList>
    </citation>
    <scope>NUCLEOTIDE SEQUENCE [LARGE SCALE GENOMIC DNA]</scope>
    <source>
        <strain evidence="3 4">V2I4</strain>
    </source>
</reference>
<dbReference type="Gene3D" id="1.10.101.10">
    <property type="entry name" value="PGBD-like superfamily/PGBD"/>
    <property type="match status" value="1"/>
</dbReference>
<dbReference type="InterPro" id="IPR036365">
    <property type="entry name" value="PGBD-like_sf"/>
</dbReference>
<dbReference type="EMBL" id="JAUSZI010000002">
    <property type="protein sequence ID" value="MDQ1027976.1"/>
    <property type="molecule type" value="Genomic_DNA"/>
</dbReference>
<evidence type="ECO:0000259" key="2">
    <source>
        <dbReference type="Pfam" id="PF01471"/>
    </source>
</evidence>
<comment type="caution">
    <text evidence="3">The sequence shown here is derived from an EMBL/GenBank/DDBJ whole genome shotgun (WGS) entry which is preliminary data.</text>
</comment>
<dbReference type="PANTHER" id="PTHR30469">
    <property type="entry name" value="MULTIDRUG RESISTANCE PROTEIN MDTA"/>
    <property type="match status" value="1"/>
</dbReference>
<gene>
    <name evidence="3" type="ORF">QF035_005558</name>
</gene>
<proteinExistence type="predicted"/>
<feature type="domain" description="Peptidoglycan binding-like" evidence="2">
    <location>
        <begin position="141"/>
        <end position="177"/>
    </location>
</feature>
<protein>
    <recommendedName>
        <fullName evidence="2">Peptidoglycan binding-like domain-containing protein</fullName>
    </recommendedName>
</protein>
<organism evidence="3 4">
    <name type="scientific">Streptomyces umbrinus</name>
    <dbReference type="NCBI Taxonomy" id="67370"/>
    <lineage>
        <taxon>Bacteria</taxon>
        <taxon>Bacillati</taxon>
        <taxon>Actinomycetota</taxon>
        <taxon>Actinomycetes</taxon>
        <taxon>Kitasatosporales</taxon>
        <taxon>Streptomycetaceae</taxon>
        <taxon>Streptomyces</taxon>
        <taxon>Streptomyces phaeochromogenes group</taxon>
    </lineage>
</organism>
<feature type="region of interest" description="Disordered" evidence="1">
    <location>
        <begin position="185"/>
        <end position="276"/>
    </location>
</feature>
<evidence type="ECO:0000313" key="3">
    <source>
        <dbReference type="EMBL" id="MDQ1027976.1"/>
    </source>
</evidence>
<feature type="compositionally biased region" description="Polar residues" evidence="1">
    <location>
        <begin position="266"/>
        <end position="276"/>
    </location>
</feature>
<dbReference type="Proteomes" id="UP001230328">
    <property type="component" value="Unassembled WGS sequence"/>
</dbReference>
<dbReference type="Gene3D" id="2.40.420.20">
    <property type="match status" value="1"/>
</dbReference>
<feature type="region of interest" description="Disordered" evidence="1">
    <location>
        <begin position="384"/>
        <end position="449"/>
    </location>
</feature>
<evidence type="ECO:0000313" key="4">
    <source>
        <dbReference type="Proteomes" id="UP001230328"/>
    </source>
</evidence>
<accession>A0ABU0SWQ2</accession>
<feature type="compositionally biased region" description="Low complexity" evidence="1">
    <location>
        <begin position="396"/>
        <end position="440"/>
    </location>
</feature>